<dbReference type="Proteomes" id="UP001357485">
    <property type="component" value="Unassembled WGS sequence"/>
</dbReference>
<proteinExistence type="predicted"/>
<organism evidence="2 3">
    <name type="scientific">Cryomyces antarcticus</name>
    <dbReference type="NCBI Taxonomy" id="329879"/>
    <lineage>
        <taxon>Eukaryota</taxon>
        <taxon>Fungi</taxon>
        <taxon>Dikarya</taxon>
        <taxon>Ascomycota</taxon>
        <taxon>Pezizomycotina</taxon>
        <taxon>Dothideomycetes</taxon>
        <taxon>Dothideomycetes incertae sedis</taxon>
        <taxon>Cryomyces</taxon>
    </lineage>
</organism>
<reference evidence="2 3" key="1">
    <citation type="submission" date="2023-08" db="EMBL/GenBank/DDBJ databases">
        <title>Black Yeasts Isolated from many extreme environments.</title>
        <authorList>
            <person name="Coleine C."/>
            <person name="Stajich J.E."/>
            <person name="Selbmann L."/>
        </authorList>
    </citation>
    <scope>NUCLEOTIDE SEQUENCE [LARGE SCALE GENOMIC DNA]</scope>
    <source>
        <strain evidence="2 3">CCFEE 536</strain>
    </source>
</reference>
<gene>
    <name evidence="2" type="ORF">LTR16_000746</name>
</gene>
<keyword evidence="3" id="KW-1185">Reference proteome</keyword>
<sequence>MALINGYAASQYTIFSSLNSRTTEQDDCSELTAASSNPSAPTELQQTAAHSLDVQTDDAQRVEDLKIDVSWIDFSAAYLRGYHKGVSWGSHALKAWWWQFGSVTCSIFSSLIRATINIELKTEAQQLSDTSLMFIGAMRTVSYYTGIRGRGWTSPLLNG</sequence>
<evidence type="ECO:0000313" key="3">
    <source>
        <dbReference type="Proteomes" id="UP001357485"/>
    </source>
</evidence>
<accession>A0ABR0M002</accession>
<evidence type="ECO:0000256" key="1">
    <source>
        <dbReference type="SAM" id="MobiDB-lite"/>
    </source>
</evidence>
<dbReference type="EMBL" id="JAVRRA010008231">
    <property type="protein sequence ID" value="KAK5257408.1"/>
    <property type="molecule type" value="Genomic_DNA"/>
</dbReference>
<comment type="caution">
    <text evidence="2">The sequence shown here is derived from an EMBL/GenBank/DDBJ whole genome shotgun (WGS) entry which is preliminary data.</text>
</comment>
<evidence type="ECO:0000313" key="2">
    <source>
        <dbReference type="EMBL" id="KAK5257408.1"/>
    </source>
</evidence>
<feature type="compositionally biased region" description="Polar residues" evidence="1">
    <location>
        <begin position="32"/>
        <end position="49"/>
    </location>
</feature>
<feature type="region of interest" description="Disordered" evidence="1">
    <location>
        <begin position="31"/>
        <end position="50"/>
    </location>
</feature>
<protein>
    <submittedName>
        <fullName evidence="2">Uncharacterized protein</fullName>
    </submittedName>
</protein>
<name>A0ABR0M002_9PEZI</name>